<reference evidence="6" key="3">
    <citation type="submission" date="2020-04" db="EMBL/GenBank/DDBJ databases">
        <authorList>
            <person name="Tanveer F."/>
            <person name="Xie Y."/>
            <person name="Shinwari Z.K."/>
        </authorList>
    </citation>
    <scope>NUCLEOTIDE SEQUENCE</scope>
    <source>
        <strain evidence="6">MOSEL-ME25</strain>
    </source>
</reference>
<evidence type="ECO:0000259" key="4">
    <source>
        <dbReference type="PROSITE" id="PS51118"/>
    </source>
</evidence>
<dbReference type="SUPFAM" id="SSF46785">
    <property type="entry name" value="Winged helix' DNA-binding domain"/>
    <property type="match status" value="1"/>
</dbReference>
<dbReference type="PANTHER" id="PTHR33204:SF18">
    <property type="entry name" value="TRANSCRIPTIONAL REGULATORY PROTEIN"/>
    <property type="match status" value="1"/>
</dbReference>
<dbReference type="EMBL" id="JXII01000008">
    <property type="protein sequence ID" value="KIH70186.1"/>
    <property type="molecule type" value="Genomic_DNA"/>
</dbReference>
<gene>
    <name evidence="6" type="ORF">F7P68_0010890</name>
    <name evidence="5" type="ORF">SN16_09500</name>
</gene>
<keyword evidence="3" id="KW-0804">Transcription</keyword>
<reference evidence="5 7" key="1">
    <citation type="submission" date="2015-01" db="EMBL/GenBank/DDBJ databases">
        <title>Genome sequences of high lactate-tolerant strain Salinicoccus roseus W12 with industrial interest.</title>
        <authorList>
            <person name="Wang H."/>
            <person name="Yu B."/>
        </authorList>
    </citation>
    <scope>NUCLEOTIDE SEQUENCE [LARGE SCALE GENOMIC DNA]</scope>
    <source>
        <strain evidence="5 7">W12</strain>
    </source>
</reference>
<dbReference type="PROSITE" id="PS51118">
    <property type="entry name" value="HTH_HXLR"/>
    <property type="match status" value="1"/>
</dbReference>
<reference evidence="6 8" key="4">
    <citation type="submission" date="2022-12" db="EMBL/GenBank/DDBJ databases">
        <title>Genome analysis and biological profiling of marine Salinicoccus roseus MOSEL-ME25.</title>
        <authorList>
            <person name="Mirza F.T."/>
            <person name="Xie Y."/>
            <person name="Shinwari Z.K."/>
        </authorList>
    </citation>
    <scope>NUCLEOTIDE SEQUENCE [LARGE SCALE GENOMIC DNA]</scope>
    <source>
        <strain evidence="6 8">MOSEL-ME25</strain>
    </source>
</reference>
<dbReference type="Gene3D" id="1.10.10.10">
    <property type="entry name" value="Winged helix-like DNA-binding domain superfamily/Winged helix DNA-binding domain"/>
    <property type="match status" value="1"/>
</dbReference>
<dbReference type="InterPro" id="IPR036388">
    <property type="entry name" value="WH-like_DNA-bd_sf"/>
</dbReference>
<dbReference type="OrthoDB" id="9791143at2"/>
<keyword evidence="8" id="KW-1185">Reference proteome</keyword>
<dbReference type="Proteomes" id="UP000031546">
    <property type="component" value="Unassembled WGS sequence"/>
</dbReference>
<evidence type="ECO:0000256" key="3">
    <source>
        <dbReference type="ARBA" id="ARBA00023163"/>
    </source>
</evidence>
<dbReference type="RefSeq" id="WP_040106391.1">
    <property type="nucleotide sequence ID" value="NZ_JABEVU030000001.1"/>
</dbReference>
<reference evidence="8" key="2">
    <citation type="submission" date="2020-04" db="EMBL/GenBank/DDBJ databases">
        <title>Genome analysis and biological profiling of marine Cellulosimicrobium funkei MOSEL-ME6.</title>
        <authorList>
            <person name="Tanveer F."/>
            <person name="Xie Y."/>
            <person name="Shinwari Z.K."/>
        </authorList>
    </citation>
    <scope>NUCLEOTIDE SEQUENCE [LARGE SCALE GENOMIC DNA]</scope>
    <source>
        <strain evidence="8">MOSEL-ME25</strain>
    </source>
</reference>
<evidence type="ECO:0000313" key="6">
    <source>
        <dbReference type="EMBL" id="MDB0581035.1"/>
    </source>
</evidence>
<evidence type="ECO:0000313" key="8">
    <source>
        <dbReference type="Proteomes" id="UP000527860"/>
    </source>
</evidence>
<organism evidence="5 7">
    <name type="scientific">Salinicoccus roseus</name>
    <dbReference type="NCBI Taxonomy" id="45670"/>
    <lineage>
        <taxon>Bacteria</taxon>
        <taxon>Bacillati</taxon>
        <taxon>Bacillota</taxon>
        <taxon>Bacilli</taxon>
        <taxon>Bacillales</taxon>
        <taxon>Staphylococcaceae</taxon>
        <taxon>Salinicoccus</taxon>
    </lineage>
</organism>
<dbReference type="GeneID" id="77845791"/>
<evidence type="ECO:0000313" key="5">
    <source>
        <dbReference type="EMBL" id="KIH70186.1"/>
    </source>
</evidence>
<comment type="caution">
    <text evidence="5">The sequence shown here is derived from an EMBL/GenBank/DDBJ whole genome shotgun (WGS) entry which is preliminary data.</text>
</comment>
<protein>
    <submittedName>
        <fullName evidence="6">Helix-turn-helix domain-containing protein</fullName>
    </submittedName>
    <submittedName>
        <fullName evidence="5">HxlR family transcriptional regulator</fullName>
    </submittedName>
</protein>
<name>A0A0C2HKQ2_9STAP</name>
<feature type="domain" description="HTH hxlR-type" evidence="4">
    <location>
        <begin position="9"/>
        <end position="107"/>
    </location>
</feature>
<evidence type="ECO:0000256" key="2">
    <source>
        <dbReference type="ARBA" id="ARBA00023125"/>
    </source>
</evidence>
<keyword evidence="1" id="KW-0805">Transcription regulation</keyword>
<dbReference type="InterPro" id="IPR002577">
    <property type="entry name" value="HTH_HxlR"/>
</dbReference>
<evidence type="ECO:0000256" key="1">
    <source>
        <dbReference type="ARBA" id="ARBA00023015"/>
    </source>
</evidence>
<dbReference type="InterPro" id="IPR036390">
    <property type="entry name" value="WH_DNA-bd_sf"/>
</dbReference>
<dbReference type="STRING" id="45670.SN16_09500"/>
<evidence type="ECO:0000313" key="7">
    <source>
        <dbReference type="Proteomes" id="UP000031546"/>
    </source>
</evidence>
<dbReference type="PANTHER" id="PTHR33204">
    <property type="entry name" value="TRANSCRIPTIONAL REGULATOR, MARR FAMILY"/>
    <property type="match status" value="1"/>
</dbReference>
<keyword evidence="2" id="KW-0238">DNA-binding</keyword>
<dbReference type="EMBL" id="JABEVU030000001">
    <property type="protein sequence ID" value="MDB0581035.1"/>
    <property type="molecule type" value="Genomic_DNA"/>
</dbReference>
<dbReference type="Pfam" id="PF01638">
    <property type="entry name" value="HxlR"/>
    <property type="match status" value="1"/>
</dbReference>
<proteinExistence type="predicted"/>
<dbReference type="AlphaFoldDB" id="A0A0C2HKQ2"/>
<dbReference type="Proteomes" id="UP000527860">
    <property type="component" value="Unassembled WGS sequence"/>
</dbReference>
<sequence>MKTTYNLPCNIAQTLNIIGDRWTLLIVHEIMVGNTTFSSIKKGLDGISSNLLSDRLKYLEQSALVKSELYSDHPPRYEYTLTQSGNDLEHVFNSMILWGEQHLEKCYKRLVHEKCGNEIEISYYCTHCEENVDDLSVLKIDE</sequence>
<dbReference type="GO" id="GO:0003677">
    <property type="term" value="F:DNA binding"/>
    <property type="evidence" value="ECO:0007669"/>
    <property type="project" value="UniProtKB-KW"/>
</dbReference>
<accession>A0A0C2HKQ2</accession>